<feature type="region of interest" description="Disordered" evidence="1">
    <location>
        <begin position="597"/>
        <end position="637"/>
    </location>
</feature>
<dbReference type="GeneID" id="115879978"/>
<feature type="compositionally biased region" description="Acidic residues" evidence="1">
    <location>
        <begin position="599"/>
        <end position="609"/>
    </location>
</feature>
<evidence type="ECO:0000256" key="1">
    <source>
        <dbReference type="SAM" id="MobiDB-lite"/>
    </source>
</evidence>
<dbReference type="KEGG" id="soy:115879978"/>
<dbReference type="FunCoup" id="A0A6J2XPB2">
    <property type="interactions" value="3"/>
</dbReference>
<gene>
    <name evidence="4" type="primary">LOC115879978</name>
</gene>
<keyword evidence="3" id="KW-1185">Reference proteome</keyword>
<dbReference type="InParanoid" id="A0A6J2XPB2"/>
<proteinExistence type="predicted"/>
<dbReference type="PANTHER" id="PTHR20946:SF0">
    <property type="entry name" value="SANT AND BTB DOMAIN REGULATOR OF CLASS SWITCH RECOMBINATION"/>
    <property type="match status" value="1"/>
</dbReference>
<dbReference type="PANTHER" id="PTHR20946">
    <property type="entry name" value="SANT AND BTB DOMAIN REGULATOR OF CLASS SWITCH RECOMBINATION"/>
    <property type="match status" value="1"/>
</dbReference>
<name>A0A6J2XPB2_SITOR</name>
<dbReference type="InterPro" id="IPR021777">
    <property type="entry name" value="SANBR_BTB"/>
</dbReference>
<reference evidence="4" key="1">
    <citation type="submission" date="2025-08" db="UniProtKB">
        <authorList>
            <consortium name="RefSeq"/>
        </authorList>
    </citation>
    <scope>IDENTIFICATION</scope>
    <source>
        <tissue evidence="4">Gonads</tissue>
    </source>
</reference>
<accession>A0A6J2XPB2</accession>
<evidence type="ECO:0000313" key="3">
    <source>
        <dbReference type="Proteomes" id="UP000504635"/>
    </source>
</evidence>
<dbReference type="Pfam" id="PF11822">
    <property type="entry name" value="BTB_SANBR"/>
    <property type="match status" value="1"/>
</dbReference>
<dbReference type="Proteomes" id="UP000504635">
    <property type="component" value="Unplaced"/>
</dbReference>
<dbReference type="OrthoDB" id="550012at2759"/>
<evidence type="ECO:0000259" key="2">
    <source>
        <dbReference type="Pfam" id="PF11822"/>
    </source>
</evidence>
<feature type="domain" description="SANT and BTB" evidence="2">
    <location>
        <begin position="194"/>
        <end position="291"/>
    </location>
</feature>
<evidence type="ECO:0000313" key="4">
    <source>
        <dbReference type="RefSeq" id="XP_030752911.1"/>
    </source>
</evidence>
<protein>
    <submittedName>
        <fullName evidence="4">LOW QUALITY PROTEIN: uncharacterized protein KIAA1841 homolog</fullName>
    </submittedName>
</protein>
<organism evidence="3 4">
    <name type="scientific">Sitophilus oryzae</name>
    <name type="common">Rice weevil</name>
    <name type="synonym">Curculio oryzae</name>
    <dbReference type="NCBI Taxonomy" id="7048"/>
    <lineage>
        <taxon>Eukaryota</taxon>
        <taxon>Metazoa</taxon>
        <taxon>Ecdysozoa</taxon>
        <taxon>Arthropoda</taxon>
        <taxon>Hexapoda</taxon>
        <taxon>Insecta</taxon>
        <taxon>Pterygota</taxon>
        <taxon>Neoptera</taxon>
        <taxon>Endopterygota</taxon>
        <taxon>Coleoptera</taxon>
        <taxon>Polyphaga</taxon>
        <taxon>Cucujiformia</taxon>
        <taxon>Curculionidae</taxon>
        <taxon>Dryophthorinae</taxon>
        <taxon>Sitophilus</taxon>
    </lineage>
</organism>
<sequence length="735" mass="84973">MENLKEENVYNNELCAINMMHKKYENQTSQISISEFLNFLKTAYQVQDSIEGILMQDGMVEAVNWLKVKEAELNKKCKSISAQTSESTILKKSADEKKDQPKRKNSIQNLNQDSDVLKKKLSEVLSEGLLDSVLPYLTQNPSGRIHRSYSCASIKNNEKPNPKIQNLNSTNEKLIRRSSESSTKTGLILTDSEVEIHVCDEVKSMKKNFYVNQKLLVEKMGYFAEVTLGQKLEDMDISVHCDIGIFEWLMQWVKKESVLEADWPQLDAQCVVPILVSAAFLQMEPLLQDCLLYCHQHMNEILRSSANLSCLNDTVLTRLAAMYTNSEIESIKDRKDKIQSKLFAKLIQSLAEPDPESVRGHWCSLARIFRCERCYQLINPNVASKIPCTPSCMRLEPDGSIISLHIRDSSWDINAYILELKQTLKTWRKVYWKLWGDCHFLFCSVCKRYFQVNQIGWCRYHPDTPQFFTLDAQRAPLPIGRFPCCGDRAYRFQLLENNTGCQFKQHIVNLEDVRHSAIFTMLENYRHILEEEPPQLLFPERLTRLVARDSITNSEKFVCKELFWWDGFEIIPTRPKLGLLSCFASRVSDELDSLISDESTTEEFTEEETISSVSMGSEECSDESNPPPKKTVTRKPRKQNEGRLWQYNLSARSNQDIQRAYEEGLLKEVAILLDRNITSSSVTRNTRTTGKNLTPLGGLWVRLEYEWKDTLNQKELQAKMKNVISNKFYKPRPKF</sequence>
<dbReference type="RefSeq" id="XP_030752911.1">
    <property type="nucleotide sequence ID" value="XM_030897051.1"/>
</dbReference>
<feature type="region of interest" description="Disordered" evidence="1">
    <location>
        <begin position="89"/>
        <end position="111"/>
    </location>
</feature>
<dbReference type="AlphaFoldDB" id="A0A6J2XPB2"/>
<dbReference type="InterPro" id="IPR045902">
    <property type="entry name" value="SANBR-like"/>
</dbReference>